<sequence>MKLVEVLEWGLVTSHRAKASHSVTSGGTLTGYYLHIFFLIDKGVPVYKESAYTARTIQDRGDSNYTKITGPTNFAPYYPTYAAVQPPPLPQ</sequence>
<dbReference type="Proteomes" id="UP001064048">
    <property type="component" value="Chromosome 21"/>
</dbReference>
<proteinExistence type="predicted"/>
<accession>A0ACC0KCP0</accession>
<dbReference type="EMBL" id="CM046121">
    <property type="protein sequence ID" value="KAI8434232.1"/>
    <property type="molecule type" value="Genomic_DNA"/>
</dbReference>
<protein>
    <submittedName>
        <fullName evidence="1">Uncharacterized protein</fullName>
    </submittedName>
</protein>
<evidence type="ECO:0000313" key="2">
    <source>
        <dbReference type="Proteomes" id="UP001064048"/>
    </source>
</evidence>
<evidence type="ECO:0000313" key="1">
    <source>
        <dbReference type="EMBL" id="KAI8434232.1"/>
    </source>
</evidence>
<name>A0ACC0KCP0_CHOFU</name>
<gene>
    <name evidence="1" type="ORF">MSG28_012337</name>
</gene>
<organism evidence="1 2">
    <name type="scientific">Choristoneura fumiferana</name>
    <name type="common">Spruce budworm moth</name>
    <name type="synonym">Archips fumiferana</name>
    <dbReference type="NCBI Taxonomy" id="7141"/>
    <lineage>
        <taxon>Eukaryota</taxon>
        <taxon>Metazoa</taxon>
        <taxon>Ecdysozoa</taxon>
        <taxon>Arthropoda</taxon>
        <taxon>Hexapoda</taxon>
        <taxon>Insecta</taxon>
        <taxon>Pterygota</taxon>
        <taxon>Neoptera</taxon>
        <taxon>Endopterygota</taxon>
        <taxon>Lepidoptera</taxon>
        <taxon>Glossata</taxon>
        <taxon>Ditrysia</taxon>
        <taxon>Tortricoidea</taxon>
        <taxon>Tortricidae</taxon>
        <taxon>Tortricinae</taxon>
        <taxon>Choristoneura</taxon>
    </lineage>
</organism>
<keyword evidence="2" id="KW-1185">Reference proteome</keyword>
<comment type="caution">
    <text evidence="1">The sequence shown here is derived from an EMBL/GenBank/DDBJ whole genome shotgun (WGS) entry which is preliminary data.</text>
</comment>
<reference evidence="1 2" key="1">
    <citation type="journal article" date="2022" name="Genome Biol. Evol.">
        <title>The Spruce Budworm Genome: Reconstructing the Evolutionary History of Antifreeze Proteins.</title>
        <authorList>
            <person name="Beliveau C."/>
            <person name="Gagne P."/>
            <person name="Picq S."/>
            <person name="Vernygora O."/>
            <person name="Keeling C.I."/>
            <person name="Pinkney K."/>
            <person name="Doucet D."/>
            <person name="Wen F."/>
            <person name="Johnston J.S."/>
            <person name="Maaroufi H."/>
            <person name="Boyle B."/>
            <person name="Laroche J."/>
            <person name="Dewar K."/>
            <person name="Juretic N."/>
            <person name="Blackburn G."/>
            <person name="Nisole A."/>
            <person name="Brunet B."/>
            <person name="Brandao M."/>
            <person name="Lumley L."/>
            <person name="Duan J."/>
            <person name="Quan G."/>
            <person name="Lucarotti C.J."/>
            <person name="Roe A.D."/>
            <person name="Sperling F.A.H."/>
            <person name="Levesque R.C."/>
            <person name="Cusson M."/>
        </authorList>
    </citation>
    <scope>NUCLEOTIDE SEQUENCE [LARGE SCALE GENOMIC DNA]</scope>
    <source>
        <strain evidence="1">Glfc:IPQL:Cfum</strain>
    </source>
</reference>